<comment type="subcellular location">
    <subcellularLocation>
        <location evidence="1 6">Cytoplasm</location>
        <location evidence="1 6">Cytosol</location>
    </subcellularLocation>
</comment>
<accession>A0ABX1N7I1</accession>
<evidence type="ECO:0000256" key="6">
    <source>
        <dbReference type="PIRNR" id="PIRNR039090"/>
    </source>
</evidence>
<dbReference type="RefSeq" id="WP_169200406.1">
    <property type="nucleotide sequence ID" value="NZ_WTVH02000009.1"/>
</dbReference>
<dbReference type="SUPFAM" id="SSF101116">
    <property type="entry name" value="Flagellar export chaperone FliS"/>
    <property type="match status" value="1"/>
</dbReference>
<dbReference type="PIRSF" id="PIRSF039090">
    <property type="entry name" value="Flis"/>
    <property type="match status" value="1"/>
</dbReference>
<dbReference type="NCBIfam" id="TIGR00208">
    <property type="entry name" value="fliS"/>
    <property type="match status" value="1"/>
</dbReference>
<evidence type="ECO:0000256" key="1">
    <source>
        <dbReference type="ARBA" id="ARBA00004514"/>
    </source>
</evidence>
<evidence type="ECO:0000256" key="5">
    <source>
        <dbReference type="ARBA" id="ARBA00023186"/>
    </source>
</evidence>
<reference evidence="7" key="1">
    <citation type="submission" date="2019-12" db="EMBL/GenBank/DDBJ databases">
        <title>Comparative genomics gives insights into the taxonomy of the Azoarcus-Aromatoleum group and reveals separate origins of nif in the plant-associated Azoarcus and non-plant-associated Aromatoleum sub-groups.</title>
        <authorList>
            <person name="Lafos M."/>
            <person name="Maluk M."/>
            <person name="Batista M."/>
            <person name="Junghare M."/>
            <person name="Carmona M."/>
            <person name="Faoro H."/>
            <person name="Cruz L.M."/>
            <person name="Battistoni F."/>
            <person name="De Souza E."/>
            <person name="Pedrosa F."/>
            <person name="Chen W.-M."/>
            <person name="Poole P.S."/>
            <person name="Dixon R.A."/>
            <person name="James E.K."/>
        </authorList>
    </citation>
    <scope>NUCLEOTIDE SEQUENCE</scope>
    <source>
        <strain evidence="7">U120</strain>
    </source>
</reference>
<dbReference type="Pfam" id="PF02561">
    <property type="entry name" value="FliS"/>
    <property type="match status" value="1"/>
</dbReference>
<name>A0ABX1N7I1_9RHOO</name>
<dbReference type="Proteomes" id="UP000601990">
    <property type="component" value="Unassembled WGS sequence"/>
</dbReference>
<keyword evidence="3 6" id="KW-0963">Cytoplasm</keyword>
<keyword evidence="5" id="KW-0143">Chaperone</keyword>
<sequence>MFASPRSGANTYARVGVETGVLTADPHKLIMMLFDGAILSIAAAAAAMDGKDIPAKGQAVSKAIDIILNGLKASLDAKAGGELADRLAALYDYMGERLLHANLNNSRAALDEVSGLLHTLREAWEGIAPGAEAGARAPETVAA</sequence>
<keyword evidence="4 6" id="KW-1005">Bacterial flagellum biogenesis</keyword>
<evidence type="ECO:0000256" key="2">
    <source>
        <dbReference type="ARBA" id="ARBA00008787"/>
    </source>
</evidence>
<dbReference type="EMBL" id="WTVH01000052">
    <property type="protein sequence ID" value="NMF95200.1"/>
    <property type="molecule type" value="Genomic_DNA"/>
</dbReference>
<dbReference type="PANTHER" id="PTHR34773">
    <property type="entry name" value="FLAGELLAR SECRETION CHAPERONE FLIS"/>
    <property type="match status" value="1"/>
</dbReference>
<evidence type="ECO:0000313" key="8">
    <source>
        <dbReference type="Proteomes" id="UP000601990"/>
    </source>
</evidence>
<dbReference type="CDD" id="cd16098">
    <property type="entry name" value="FliS"/>
    <property type="match status" value="1"/>
</dbReference>
<gene>
    <name evidence="7" type="primary">fliS</name>
    <name evidence="7" type="ORF">GO608_17980</name>
</gene>
<keyword evidence="7" id="KW-0966">Cell projection</keyword>
<organism evidence="7 8">
    <name type="scientific">Aromatoleum buckelii</name>
    <dbReference type="NCBI Taxonomy" id="200254"/>
    <lineage>
        <taxon>Bacteria</taxon>
        <taxon>Pseudomonadati</taxon>
        <taxon>Pseudomonadota</taxon>
        <taxon>Betaproteobacteria</taxon>
        <taxon>Rhodocyclales</taxon>
        <taxon>Rhodocyclaceae</taxon>
        <taxon>Aromatoleum</taxon>
    </lineage>
</organism>
<keyword evidence="7" id="KW-0282">Flagellum</keyword>
<comment type="caution">
    <text evidence="7">The sequence shown here is derived from an EMBL/GenBank/DDBJ whole genome shotgun (WGS) entry which is preliminary data.</text>
</comment>
<proteinExistence type="inferred from homology"/>
<evidence type="ECO:0000313" key="7">
    <source>
        <dbReference type="EMBL" id="NMF95200.1"/>
    </source>
</evidence>
<dbReference type="InterPro" id="IPR003713">
    <property type="entry name" value="FliS"/>
</dbReference>
<keyword evidence="7" id="KW-0969">Cilium</keyword>
<keyword evidence="8" id="KW-1185">Reference proteome</keyword>
<dbReference type="Gene3D" id="1.20.120.340">
    <property type="entry name" value="Flagellar protein FliS"/>
    <property type="match status" value="1"/>
</dbReference>
<dbReference type="InterPro" id="IPR036584">
    <property type="entry name" value="FliS_sf"/>
</dbReference>
<evidence type="ECO:0000256" key="4">
    <source>
        <dbReference type="ARBA" id="ARBA00022795"/>
    </source>
</evidence>
<dbReference type="PANTHER" id="PTHR34773:SF1">
    <property type="entry name" value="FLAGELLAR SECRETION CHAPERONE FLIS"/>
    <property type="match status" value="1"/>
</dbReference>
<evidence type="ECO:0000256" key="3">
    <source>
        <dbReference type="ARBA" id="ARBA00022490"/>
    </source>
</evidence>
<protein>
    <recommendedName>
        <fullName evidence="6">Flagellar secretion chaperone FliS</fullName>
    </recommendedName>
</protein>
<comment type="similarity">
    <text evidence="2 6">Belongs to the FliS family.</text>
</comment>